<name>A0ABP9VXH6_9BACT</name>
<comment type="cofactor">
    <cofactor evidence="1">
        <name>Fe cation</name>
        <dbReference type="ChEBI" id="CHEBI:24875"/>
    </cofactor>
</comment>
<dbReference type="SUPFAM" id="SSF56796">
    <property type="entry name" value="Dehydroquinate synthase-like"/>
    <property type="match status" value="1"/>
</dbReference>
<dbReference type="InterPro" id="IPR039697">
    <property type="entry name" value="Alcohol_dehydrogenase_Fe"/>
</dbReference>
<dbReference type="InterPro" id="IPR056798">
    <property type="entry name" value="ADH_Fe_C"/>
</dbReference>
<dbReference type="Proteomes" id="UP001416858">
    <property type="component" value="Unassembled WGS sequence"/>
</dbReference>
<evidence type="ECO:0000256" key="2">
    <source>
        <dbReference type="ARBA" id="ARBA00007358"/>
    </source>
</evidence>
<evidence type="ECO:0000259" key="6">
    <source>
        <dbReference type="Pfam" id="PF25137"/>
    </source>
</evidence>
<comment type="caution">
    <text evidence="7">The sequence shown here is derived from an EMBL/GenBank/DDBJ whole genome shotgun (WGS) entry which is preliminary data.</text>
</comment>
<dbReference type="PANTHER" id="PTHR11496">
    <property type="entry name" value="ALCOHOL DEHYDROGENASE"/>
    <property type="match status" value="1"/>
</dbReference>
<protein>
    <recommendedName>
        <fullName evidence="9">Alcohol dehydrogenase</fullName>
    </recommendedName>
</protein>
<dbReference type="EMBL" id="BAABRO010000010">
    <property type="protein sequence ID" value="GAA5508537.1"/>
    <property type="molecule type" value="Genomic_DNA"/>
</dbReference>
<dbReference type="InterPro" id="IPR001670">
    <property type="entry name" value="ADH_Fe/GldA"/>
</dbReference>
<evidence type="ECO:0000256" key="4">
    <source>
        <dbReference type="ARBA" id="ARBA00023027"/>
    </source>
</evidence>
<feature type="domain" description="Fe-containing alcohol dehydrogenase-like C-terminal" evidence="6">
    <location>
        <begin position="187"/>
        <end position="384"/>
    </location>
</feature>
<keyword evidence="4" id="KW-0520">NAD</keyword>
<reference evidence="7 8" key="1">
    <citation type="submission" date="2024-02" db="EMBL/GenBank/DDBJ databases">
        <title>Rhodopirellula caenicola NBRC 110016.</title>
        <authorList>
            <person name="Ichikawa N."/>
            <person name="Katano-Makiyama Y."/>
            <person name="Hidaka K."/>
        </authorList>
    </citation>
    <scope>NUCLEOTIDE SEQUENCE [LARGE SCALE GENOMIC DNA]</scope>
    <source>
        <strain evidence="7 8">NBRC 110016</strain>
    </source>
</reference>
<evidence type="ECO:0000313" key="7">
    <source>
        <dbReference type="EMBL" id="GAA5508537.1"/>
    </source>
</evidence>
<evidence type="ECO:0000313" key="8">
    <source>
        <dbReference type="Proteomes" id="UP001416858"/>
    </source>
</evidence>
<organism evidence="7 8">
    <name type="scientific">Novipirellula caenicola</name>
    <dbReference type="NCBI Taxonomy" id="1536901"/>
    <lineage>
        <taxon>Bacteria</taxon>
        <taxon>Pseudomonadati</taxon>
        <taxon>Planctomycetota</taxon>
        <taxon>Planctomycetia</taxon>
        <taxon>Pirellulales</taxon>
        <taxon>Pirellulaceae</taxon>
        <taxon>Novipirellula</taxon>
    </lineage>
</organism>
<keyword evidence="3" id="KW-0560">Oxidoreductase</keyword>
<evidence type="ECO:0000259" key="5">
    <source>
        <dbReference type="Pfam" id="PF00465"/>
    </source>
</evidence>
<dbReference type="CDD" id="cd08182">
    <property type="entry name" value="HEPD"/>
    <property type="match status" value="1"/>
</dbReference>
<dbReference type="InterPro" id="IPR018211">
    <property type="entry name" value="ADH_Fe_CS"/>
</dbReference>
<feature type="domain" description="Alcohol dehydrogenase iron-type/glycerol dehydrogenase GldA" evidence="5">
    <location>
        <begin position="10"/>
        <end position="176"/>
    </location>
</feature>
<dbReference type="RefSeq" id="WP_345685317.1">
    <property type="nucleotide sequence ID" value="NZ_BAABRO010000010.1"/>
</dbReference>
<dbReference type="Pfam" id="PF25137">
    <property type="entry name" value="ADH_Fe_C"/>
    <property type="match status" value="1"/>
</dbReference>
<sequence>MTVDLQTATPSTVILAPDSLLQLGGILSQLSITRVFLVIDPIAAAACGADAVLAAALDRCEVTKFSEFQLNPKLEDVQRGISQFRNVDPEIVIALGGGTAMDLAKLIGTLAVQSGAARSIVLGRQSIRCDGPPLIAIPTTAGTGSEATHFAVVYVDGEKFSVADPTLLPEYALIDPLLTHSLPANITAATGLDAFCQAIESIWAVGATDESCDYATQAASLAVRSLVAAVQNPTPESRLAMCQASHLAGKAINISKTTACHALSYPLTSLHDLPHGIAVALTLAPMLAFNSKVTASDCVDPRGVKDVRRRIATIVDLLGADDVPSACQGIRSIIRDAGGPASLAEVGITQRSQWESIVAGVNAERMSNNPRRTTDESLMQLLNDSNA</sequence>
<dbReference type="PANTHER" id="PTHR11496:SF102">
    <property type="entry name" value="ALCOHOL DEHYDROGENASE 4"/>
    <property type="match status" value="1"/>
</dbReference>
<dbReference type="PROSITE" id="PS00913">
    <property type="entry name" value="ADH_IRON_1"/>
    <property type="match status" value="1"/>
</dbReference>
<comment type="similarity">
    <text evidence="2">Belongs to the iron-containing alcohol dehydrogenase family.</text>
</comment>
<dbReference type="InterPro" id="IPR035873">
    <property type="entry name" value="PhpC"/>
</dbReference>
<keyword evidence="8" id="KW-1185">Reference proteome</keyword>
<gene>
    <name evidence="7" type="ORF">Rcae01_04004</name>
</gene>
<evidence type="ECO:0000256" key="3">
    <source>
        <dbReference type="ARBA" id="ARBA00023002"/>
    </source>
</evidence>
<dbReference type="Gene3D" id="3.40.50.1970">
    <property type="match status" value="1"/>
</dbReference>
<evidence type="ECO:0000256" key="1">
    <source>
        <dbReference type="ARBA" id="ARBA00001962"/>
    </source>
</evidence>
<evidence type="ECO:0008006" key="9">
    <source>
        <dbReference type="Google" id="ProtNLM"/>
    </source>
</evidence>
<accession>A0ABP9VXH6</accession>
<proteinExistence type="inferred from homology"/>
<dbReference type="Gene3D" id="1.20.1090.10">
    <property type="entry name" value="Dehydroquinate synthase-like - alpha domain"/>
    <property type="match status" value="1"/>
</dbReference>
<dbReference type="Pfam" id="PF00465">
    <property type="entry name" value="Fe-ADH"/>
    <property type="match status" value="1"/>
</dbReference>